<evidence type="ECO:0000313" key="2">
    <source>
        <dbReference type="EMBL" id="OMJ65853.1"/>
    </source>
</evidence>
<dbReference type="EMBL" id="MPUH01001914">
    <property type="protein sequence ID" value="OMJ65853.1"/>
    <property type="molecule type" value="Genomic_DNA"/>
</dbReference>
<evidence type="ECO:0000313" key="3">
    <source>
        <dbReference type="Proteomes" id="UP000187209"/>
    </source>
</evidence>
<feature type="compositionally biased region" description="Polar residues" evidence="1">
    <location>
        <begin position="27"/>
        <end position="38"/>
    </location>
</feature>
<name>A0A1R2AMU7_9CILI</name>
<sequence length="618" mass="72101">MEFKSILDSVSKLRKNLQDKRNERNYSRSISPRENQVSALRDASEEKNRNLCENFKPAIGIPASLNEMLEKYNHRKCPLPRPQLRQKAYKQDAAELMIICISKVLKKLFLELKPAGFQKKPQPKNPIIIKYSRGRSASESERTEVLNTSSLKNNMNLKVLKLSSTKKTPKSLEAFLTSCLKVFAKKLIQFAFRRLKRYDNIDINLKFETKIRNMLKKRLIYVFNGLIGNICPKKEIFKFAGITTPKFFNYGTPKAVVNIISTETKKVCEKYDVSNTKIGNKKYLSQTPKAELQITPGKIVKTSLIRELELEKSRILENEELEEKPALENEDFEQRPTFGRIIKSSRPSIEELKYQKNQRTIEIHKNLEELEQSIDLQPNLTNPLKTPLSNIHTNKDQNSSKEKFSLFSSDLKTLPQDNSDGANLTAFDISPIKIKNPNNLSETTNAIEDSWNHSHLDITENYEEMSLKSFVQHSQNISFDKDSLVKNMFLNQNYDAKTQSFNYDKNEHKVYNKNVINLIPNNTFNSERVIPMKNIFENKLSSKADSVKRKRIVFIARLEVLSRLEDKFTNKFSFECKDFYRTLWFICCEKNIENMFRIFQRSLLDVWYEIKTFNLLNV</sequence>
<dbReference type="Proteomes" id="UP000187209">
    <property type="component" value="Unassembled WGS sequence"/>
</dbReference>
<dbReference type="AlphaFoldDB" id="A0A1R2AMU7"/>
<protein>
    <submittedName>
        <fullName evidence="2">Uncharacterized protein</fullName>
    </submittedName>
</protein>
<comment type="caution">
    <text evidence="2">The sequence shown here is derived from an EMBL/GenBank/DDBJ whole genome shotgun (WGS) entry which is preliminary data.</text>
</comment>
<organism evidence="2 3">
    <name type="scientific">Stentor coeruleus</name>
    <dbReference type="NCBI Taxonomy" id="5963"/>
    <lineage>
        <taxon>Eukaryota</taxon>
        <taxon>Sar</taxon>
        <taxon>Alveolata</taxon>
        <taxon>Ciliophora</taxon>
        <taxon>Postciliodesmatophora</taxon>
        <taxon>Heterotrichea</taxon>
        <taxon>Heterotrichida</taxon>
        <taxon>Stentoridae</taxon>
        <taxon>Stentor</taxon>
    </lineage>
</organism>
<gene>
    <name evidence="2" type="ORF">SteCoe_37522</name>
</gene>
<keyword evidence="3" id="KW-1185">Reference proteome</keyword>
<reference evidence="2 3" key="1">
    <citation type="submission" date="2016-11" db="EMBL/GenBank/DDBJ databases">
        <title>The macronuclear genome of Stentor coeruleus: a giant cell with tiny introns.</title>
        <authorList>
            <person name="Slabodnick M."/>
            <person name="Ruby J.G."/>
            <person name="Reiff S.B."/>
            <person name="Swart E.C."/>
            <person name="Gosai S."/>
            <person name="Prabakaran S."/>
            <person name="Witkowska E."/>
            <person name="Larue G.E."/>
            <person name="Fisher S."/>
            <person name="Freeman R.M."/>
            <person name="Gunawardena J."/>
            <person name="Chu W."/>
            <person name="Stover N.A."/>
            <person name="Gregory B.D."/>
            <person name="Nowacki M."/>
            <person name="Derisi J."/>
            <person name="Roy S.W."/>
            <person name="Marshall W.F."/>
            <person name="Sood P."/>
        </authorList>
    </citation>
    <scope>NUCLEOTIDE SEQUENCE [LARGE SCALE GENOMIC DNA]</scope>
    <source>
        <strain evidence="2">WM001</strain>
    </source>
</reference>
<evidence type="ECO:0000256" key="1">
    <source>
        <dbReference type="SAM" id="MobiDB-lite"/>
    </source>
</evidence>
<proteinExistence type="predicted"/>
<accession>A0A1R2AMU7</accession>
<feature type="region of interest" description="Disordered" evidence="1">
    <location>
        <begin position="17"/>
        <end position="42"/>
    </location>
</feature>
<feature type="compositionally biased region" description="Basic and acidic residues" evidence="1">
    <location>
        <begin position="17"/>
        <end position="26"/>
    </location>
</feature>